<feature type="region of interest" description="Disordered" evidence="1">
    <location>
        <begin position="257"/>
        <end position="309"/>
    </location>
</feature>
<name>A0A6L2KL44_TANCI</name>
<feature type="compositionally biased region" description="Polar residues" evidence="1">
    <location>
        <begin position="423"/>
        <end position="439"/>
    </location>
</feature>
<evidence type="ECO:0000256" key="1">
    <source>
        <dbReference type="SAM" id="MobiDB-lite"/>
    </source>
</evidence>
<evidence type="ECO:0000313" key="3">
    <source>
        <dbReference type="EMBL" id="GEU48584.1"/>
    </source>
</evidence>
<feature type="compositionally biased region" description="Polar residues" evidence="1">
    <location>
        <begin position="892"/>
        <end position="901"/>
    </location>
</feature>
<feature type="region of interest" description="Disordered" evidence="1">
    <location>
        <begin position="846"/>
        <end position="918"/>
    </location>
</feature>
<dbReference type="InterPro" id="IPR005162">
    <property type="entry name" value="Retrotrans_gag_dom"/>
</dbReference>
<dbReference type="Pfam" id="PF03732">
    <property type="entry name" value="Retrotrans_gag"/>
    <property type="match status" value="1"/>
</dbReference>
<comment type="caution">
    <text evidence="3">The sequence shown here is derived from an EMBL/GenBank/DDBJ whole genome shotgun (WGS) entry which is preliminary data.</text>
</comment>
<accession>A0A6L2KL44</accession>
<feature type="region of interest" description="Disordered" evidence="1">
    <location>
        <begin position="1273"/>
        <end position="1312"/>
    </location>
</feature>
<dbReference type="PANTHER" id="PTHR33223:SF11">
    <property type="entry name" value="ELEMENT PROTEIN, PUTATIVE-RELATED"/>
    <property type="match status" value="1"/>
</dbReference>
<organism evidence="3">
    <name type="scientific">Tanacetum cinerariifolium</name>
    <name type="common">Dalmatian daisy</name>
    <name type="synonym">Chrysanthemum cinerariifolium</name>
    <dbReference type="NCBI Taxonomy" id="118510"/>
    <lineage>
        <taxon>Eukaryota</taxon>
        <taxon>Viridiplantae</taxon>
        <taxon>Streptophyta</taxon>
        <taxon>Embryophyta</taxon>
        <taxon>Tracheophyta</taxon>
        <taxon>Spermatophyta</taxon>
        <taxon>Magnoliopsida</taxon>
        <taxon>eudicotyledons</taxon>
        <taxon>Gunneridae</taxon>
        <taxon>Pentapetalae</taxon>
        <taxon>asterids</taxon>
        <taxon>campanulids</taxon>
        <taxon>Asterales</taxon>
        <taxon>Asteraceae</taxon>
        <taxon>Asteroideae</taxon>
        <taxon>Anthemideae</taxon>
        <taxon>Anthemidinae</taxon>
        <taxon>Tanacetum</taxon>
    </lineage>
</organism>
<feature type="compositionally biased region" description="Basic and acidic residues" evidence="1">
    <location>
        <begin position="881"/>
        <end position="890"/>
    </location>
</feature>
<sequence length="1683" mass="187222">MDELCQPTLNGRGGPIALIAIQAMNFGLKNGMILQVQNSFQFHGLPSDDANKHLDKFLHVTQSMKVNGVTDDALRLYPFFHSLTHNATAWFDRFPRNSITTFEQMAKKFLGKYFLPSMVTKLRNEITNFRQRPDESLFEAWECYKLLIDRCPNHNMLPVTQIDTFYNGLNLRHRDTINAAAGGTFMKRPLKAKMENFNKNLMKVLQINQQVKVVAHNYETCGGPHSYKDCPATVGQTHNIYAVRAYNQGGNSYQPQGNCNLLSSHSDNYLGPPGFNQNQNQNNQNQNYQNLNKNQGNNHGIPQGNNQGRNQIFQRASHGQNPPPAYQAPTYQAPGYQALVHQPLIPQLQVVTTTEFTNYMKAKDAILKILQTNMTSLTNSNLKIKNMFGQFRKMNTASSSGLGTLPSNTITNPKGDFKGITTRSGNAYQGPTIPTTSSPPKVVERETQVTKDTMPPTNNGSTKDVQPPVVQIETPIPNYEPVVAPVIEPVATPEKLGDPGKFLIPCDFLGMDECLAFAHLSKNINLMPLSIWNKLSLPGLPPTYVVPTSRVVVPTGSLKRIGRDHDGRVIILPPTTTDEHIAIQRESKARTTLLQSILDDHVADFHYMDDARDIWNAFKARFCGNAESKKIRKSMLKQEFLEFRIGKVEGLHKGYYKLKTLEVDVKGYTTFSSSQSAGPSHSAFVSTTSASKKMSYRDSLSYSSATTYTAPSNSKTGKLDLEEMDLKWQMAMLSIRVHKFEQKAGRKIDLDKKESVRFNKKKTDHDGMSDGVIASKKFGMIAGCDTEDAIEEGAAKIYNLITGANKRKPVLQDGMTLHFTTNSEDVEGRPLFNRFAKADSIKAVPPPLSRDYTSLQMSYGTKSSTSSDSKSMSNDFVSCDDSDKSSEVKTSDFASSDSSVKFSEPKQNDSTSCVLTSSVSTSKNESEIESNVGTPIQEPIIIQDLPSFSCNSFDKNENTSRTSCNKNGYFNKKAVSACSRNQANKDRKFTTGGCQFLGRRLITWKCKKQTIVATSSTEAEYVAAANCCGQPHRLRGWISGFSCALHGPGDLILMTKHSYWKFKYSLWSPELGPPAIQTTIDETPYTITEDLVRSQLQLADDGAAMLSQDQEGEGASVAAQAVPQHMPAPDQPQDHLSTPPRQQISDPNASIFEHDEPLGGSFHMTPPRSSQAPLAGQPSGGVEDLITLTALSSVDSTLVQKVNSLETELKDYKKIFKDVVGKLVKNVKEMEVKLRTTKRKMVVSDFDQEEGGKQDVDLDALLVLANAIMTVDSNIPPSGASDPPVASTSVPADDHTSANSPTGSTSVPVDVPPSVAHAGVSYKGKYPMTAKRLHDKEQAQVDRQRAKLQRKRHQEVFDSTMYYTEADWIYIMAQVEANASLSKTLMGDDVSEDNFPARMVALIKRKKQVLAEKLEKERRNRPMTQGQQRTYMRQFVKNQSSPVLEEPLSKRQKSTKAPIPSVPEVPQSPVVSLPKSFGTRRKSLGRKHEAPRLWSALVGWEDLVTLYGLVVKYYENHHVAGAGLILWGDLQVLFDSHDGDVPYPLSVKLMKRMLKHKLEINKDVRGIQQELTLPVGKEAVTFNFDQTSRYSVSYDVMLVNRIDLIDIACEEYSQEVLRFFVSGNPTPSMETIVFNSSFTLTPFRDSDFLLEETDAFLAIDDEPILPEIDEAYYDLEGDILLLK</sequence>
<feature type="compositionally biased region" description="Polar residues" evidence="1">
    <location>
        <begin position="1134"/>
        <end position="1148"/>
    </location>
</feature>
<feature type="region of interest" description="Disordered" evidence="1">
    <location>
        <begin position="423"/>
        <end position="443"/>
    </location>
</feature>
<dbReference type="CDD" id="cd09272">
    <property type="entry name" value="RNase_HI_RT_Ty1"/>
    <property type="match status" value="1"/>
</dbReference>
<proteinExistence type="predicted"/>
<evidence type="ECO:0000259" key="2">
    <source>
        <dbReference type="Pfam" id="PF03732"/>
    </source>
</evidence>
<dbReference type="EMBL" id="BKCJ010002442">
    <property type="protein sequence ID" value="GEU48584.1"/>
    <property type="molecule type" value="Genomic_DNA"/>
</dbReference>
<protein>
    <recommendedName>
        <fullName evidence="2">Retrotransposon gag domain-containing protein</fullName>
    </recommendedName>
</protein>
<feature type="region of interest" description="Disordered" evidence="1">
    <location>
        <begin position="1106"/>
        <end position="1179"/>
    </location>
</feature>
<gene>
    <name evidence="3" type="ORF">Tci_020562</name>
</gene>
<feature type="compositionally biased region" description="Low complexity" evidence="1">
    <location>
        <begin position="1458"/>
        <end position="1473"/>
    </location>
</feature>
<dbReference type="PANTHER" id="PTHR33223">
    <property type="entry name" value="CCHC-TYPE DOMAIN-CONTAINING PROTEIN"/>
    <property type="match status" value="1"/>
</dbReference>
<reference evidence="3" key="1">
    <citation type="journal article" date="2019" name="Sci. Rep.">
        <title>Draft genome of Tanacetum cinerariifolium, the natural source of mosquito coil.</title>
        <authorList>
            <person name="Yamashiro T."/>
            <person name="Shiraishi A."/>
            <person name="Satake H."/>
            <person name="Nakayama K."/>
        </authorList>
    </citation>
    <scope>NUCLEOTIDE SEQUENCE</scope>
</reference>
<feature type="compositionally biased region" description="Low complexity" evidence="1">
    <location>
        <begin position="1300"/>
        <end position="1312"/>
    </location>
</feature>
<feature type="region of interest" description="Disordered" evidence="1">
    <location>
        <begin position="1440"/>
        <end position="1473"/>
    </location>
</feature>
<feature type="domain" description="Retrotransposon gag" evidence="2">
    <location>
        <begin position="79"/>
        <end position="170"/>
    </location>
</feature>
<feature type="compositionally biased region" description="Polar residues" evidence="1">
    <location>
        <begin position="257"/>
        <end position="267"/>
    </location>
</feature>
<feature type="compositionally biased region" description="Low complexity" evidence="1">
    <location>
        <begin position="276"/>
        <end position="298"/>
    </location>
</feature>
<feature type="compositionally biased region" description="Low complexity" evidence="1">
    <location>
        <begin position="857"/>
        <end position="873"/>
    </location>
</feature>